<accession>Q5ZDY4</accession>
<proteinExistence type="predicted"/>
<dbReference type="EMBL" id="AP002866">
    <property type="protein sequence ID" value="BAD61227.1"/>
    <property type="molecule type" value="Genomic_DNA"/>
</dbReference>
<protein>
    <submittedName>
        <fullName evidence="1">Uncharacterized protein</fullName>
    </submittedName>
</protein>
<name>Q5ZDY4_ORYSJ</name>
<sequence length="76" mass="8310">MASIGVAASPHDSTFLIPTTDELLLCKWLPTWSGGGILKQAMDADPDLDDSKHYTLLILFNLFAFDVNIMRGQVAT</sequence>
<reference evidence="1" key="1">
    <citation type="journal article" date="2002" name="Nature">
        <title>The genome sequence and structure of rice chromosome 1.</title>
        <authorList>
            <person name="Sasaki T."/>
            <person name="Matsumoto T."/>
            <person name="Yamamoto K."/>
            <person name="Sakata K."/>
            <person name="Baba T."/>
            <person name="Katayose Y."/>
            <person name="Wu J."/>
            <person name="Niimura Y."/>
            <person name="Cheng Z."/>
            <person name="Nagamura Y."/>
            <person name="Antonio B.A."/>
            <person name="Kanamori H."/>
            <person name="Hosokawa S."/>
            <person name="Masukawa M."/>
            <person name="Arikawa K."/>
            <person name="Chiden Y."/>
            <person name="Hayashi M."/>
            <person name="Okamoto M."/>
            <person name="Ando T."/>
            <person name="Aoki H."/>
            <person name="Arita K."/>
            <person name="Hamada M."/>
            <person name="Harada C."/>
            <person name="Hijishita S."/>
            <person name="Honda M."/>
            <person name="Ichikawa Y."/>
            <person name="Idonuma A."/>
            <person name="Iijima M."/>
            <person name="Ikeda M."/>
            <person name="Ikeno M."/>
            <person name="Itoh S."/>
            <person name="Itoh T."/>
            <person name="Itoh Y."/>
            <person name="Itoh Y."/>
            <person name="Iwabuchi A."/>
            <person name="Kamiya K."/>
            <person name="Karasawa W."/>
            <person name="Katagiri S."/>
            <person name="Kikuta A."/>
            <person name="Kobayashi N."/>
            <person name="Kono I."/>
            <person name="Machita K."/>
            <person name="Maehara T."/>
            <person name="Mizuno H."/>
            <person name="Mizubayashi T."/>
            <person name="Mukai Y."/>
            <person name="Nagasaki H."/>
            <person name="Nakashima M."/>
            <person name="Nakama Y."/>
            <person name="Nakamichi Y."/>
            <person name="Nakamura M."/>
            <person name="Namiki N."/>
            <person name="Negishi M."/>
            <person name="Ohta I."/>
            <person name="Ono N."/>
            <person name="Saji S."/>
            <person name="Sakai K."/>
            <person name="Shibata M."/>
            <person name="Shimokawa T."/>
            <person name="Shomura A."/>
            <person name="Song J."/>
            <person name="Takazaki Y."/>
            <person name="Terasawa K."/>
            <person name="Tsuji K."/>
            <person name="Waki K."/>
            <person name="Yamagata H."/>
            <person name="Yamane H."/>
            <person name="Yoshiki S."/>
            <person name="Yoshihara R."/>
            <person name="Yukawa K."/>
            <person name="Zhong H."/>
            <person name="Iwama H."/>
            <person name="Endo T."/>
            <person name="Ito H."/>
            <person name="Hahn J.H."/>
            <person name="Kim H.I."/>
            <person name="Eun M.Y."/>
            <person name="Yano M."/>
            <person name="Jiang J."/>
            <person name="Gojobori T."/>
        </authorList>
    </citation>
    <scope>NUCLEOTIDE SEQUENCE [LARGE SCALE GENOMIC DNA]</scope>
</reference>
<evidence type="ECO:0000313" key="1">
    <source>
        <dbReference type="EMBL" id="BAD61227.1"/>
    </source>
</evidence>
<dbReference type="AlphaFoldDB" id="Q5ZDY4"/>
<dbReference type="Proteomes" id="UP000817658">
    <property type="component" value="Chromosome 1"/>
</dbReference>
<organism evidence="1">
    <name type="scientific">Oryza sativa subsp. japonica</name>
    <name type="common">Rice</name>
    <dbReference type="NCBI Taxonomy" id="39947"/>
    <lineage>
        <taxon>Eukaryota</taxon>
        <taxon>Viridiplantae</taxon>
        <taxon>Streptophyta</taxon>
        <taxon>Embryophyta</taxon>
        <taxon>Tracheophyta</taxon>
        <taxon>Spermatophyta</taxon>
        <taxon>Magnoliopsida</taxon>
        <taxon>Liliopsida</taxon>
        <taxon>Poales</taxon>
        <taxon>Poaceae</taxon>
        <taxon>BOP clade</taxon>
        <taxon>Oryzoideae</taxon>
        <taxon>Oryzeae</taxon>
        <taxon>Oryzinae</taxon>
        <taxon>Oryza</taxon>
        <taxon>Oryza sativa</taxon>
    </lineage>
</organism>
<gene>
    <name evidence="1" type="primary">P0410E01.32</name>
</gene>